<dbReference type="Proteomes" id="UP000295711">
    <property type="component" value="Unassembled WGS sequence"/>
</dbReference>
<reference evidence="2 3" key="1">
    <citation type="submission" date="2019-03" db="EMBL/GenBank/DDBJ databases">
        <title>Genomic Encyclopedia of Type Strains, Phase IV (KMG-IV): sequencing the most valuable type-strain genomes for metagenomic binning, comparative biology and taxonomic classification.</title>
        <authorList>
            <person name="Goeker M."/>
        </authorList>
    </citation>
    <scope>NUCLEOTIDE SEQUENCE [LARGE SCALE GENOMIC DNA]</scope>
    <source>
        <strain evidence="2 3">DSM 28559</strain>
    </source>
</reference>
<dbReference type="EMBL" id="SLXA01000005">
    <property type="protein sequence ID" value="TCO84741.1"/>
    <property type="molecule type" value="Genomic_DNA"/>
</dbReference>
<evidence type="ECO:0000256" key="1">
    <source>
        <dbReference type="SAM" id="Coils"/>
    </source>
</evidence>
<evidence type="ECO:0000313" key="2">
    <source>
        <dbReference type="EMBL" id="TCO84741.1"/>
    </source>
</evidence>
<comment type="caution">
    <text evidence="2">The sequence shown here is derived from an EMBL/GenBank/DDBJ whole genome shotgun (WGS) entry which is preliminary data.</text>
</comment>
<name>A0A4R2LB74_9FIRM</name>
<gene>
    <name evidence="2" type="ORF">EV212_1052</name>
</gene>
<keyword evidence="1" id="KW-0175">Coiled coil</keyword>
<protein>
    <submittedName>
        <fullName evidence="2">Uncharacterized protein</fullName>
    </submittedName>
</protein>
<evidence type="ECO:0000313" key="3">
    <source>
        <dbReference type="Proteomes" id="UP000295711"/>
    </source>
</evidence>
<organism evidence="2 3">
    <name type="scientific">Frisingicoccus caecimuris</name>
    <dbReference type="NCBI Taxonomy" id="1796636"/>
    <lineage>
        <taxon>Bacteria</taxon>
        <taxon>Bacillati</taxon>
        <taxon>Bacillota</taxon>
        <taxon>Clostridia</taxon>
        <taxon>Lachnospirales</taxon>
        <taxon>Lachnospiraceae</taxon>
        <taxon>Frisingicoccus</taxon>
    </lineage>
</organism>
<sequence length="193" mass="20646">MDVQTPFVLMSVMFLPSDTFSNIKVSNGKVMTSGDDNIVIGYASPGLAASLKLESYGPTEDISVPEYVEITADASEFELEFTATVVTPGVFADMDTEDLNDVNELIDDMGALTDASGQLVSGTSEFFSGMKTFETYMAKYIKGVGAVKDGSNALTEGLATLNENKEALKTRAEALQSGLESLNGAYACRRKKE</sequence>
<feature type="coiled-coil region" evidence="1">
    <location>
        <begin position="151"/>
        <end position="185"/>
    </location>
</feature>
<dbReference type="AlphaFoldDB" id="A0A4R2LB74"/>
<accession>A0A4R2LB74</accession>
<keyword evidence="3" id="KW-1185">Reference proteome</keyword>
<proteinExistence type="predicted"/>